<feature type="coiled-coil region" evidence="1">
    <location>
        <begin position="98"/>
        <end position="125"/>
    </location>
</feature>
<evidence type="ECO:0000256" key="2">
    <source>
        <dbReference type="SAM" id="MobiDB-lite"/>
    </source>
</evidence>
<dbReference type="VEuPathDB" id="TriTrypDB:BCY84_13516"/>
<name>A0A2V2VQL2_TRYCR</name>
<dbReference type="VEuPathDB" id="TriTrypDB:TCSYLVIO_006344"/>
<dbReference type="VEuPathDB" id="TriTrypDB:TcCL_NonESM05378"/>
<dbReference type="VEuPathDB" id="TriTrypDB:ECC02_002264"/>
<evidence type="ECO:0000256" key="1">
    <source>
        <dbReference type="SAM" id="Coils"/>
    </source>
</evidence>
<dbReference type="VEuPathDB" id="TriTrypDB:TCDM_03929"/>
<protein>
    <submittedName>
        <fullName evidence="3">Uncharacterized protein</fullName>
    </submittedName>
</protein>
<dbReference type="VEuPathDB" id="TriTrypDB:Tc_MARK_5045"/>
<proteinExistence type="predicted"/>
<feature type="compositionally biased region" description="Polar residues" evidence="2">
    <location>
        <begin position="264"/>
        <end position="282"/>
    </location>
</feature>
<dbReference type="Proteomes" id="UP000246121">
    <property type="component" value="Unassembled WGS sequence"/>
</dbReference>
<comment type="caution">
    <text evidence="3">The sequence shown here is derived from an EMBL/GenBank/DDBJ whole genome shotgun (WGS) entry which is preliminary data.</text>
</comment>
<organism evidence="3 4">
    <name type="scientific">Trypanosoma cruzi</name>
    <dbReference type="NCBI Taxonomy" id="5693"/>
    <lineage>
        <taxon>Eukaryota</taxon>
        <taxon>Discoba</taxon>
        <taxon>Euglenozoa</taxon>
        <taxon>Kinetoplastea</taxon>
        <taxon>Metakinetoplastina</taxon>
        <taxon>Trypanosomatida</taxon>
        <taxon>Trypanosomatidae</taxon>
        <taxon>Trypanosoma</taxon>
        <taxon>Schizotrypanum</taxon>
    </lineage>
</organism>
<reference evidence="3 4" key="1">
    <citation type="journal article" date="2018" name="Microb. Genom.">
        <title>Expanding an expanded genome: long-read sequencing of Trypanosoma cruzi.</title>
        <authorList>
            <person name="Berna L."/>
            <person name="Rodriguez M."/>
            <person name="Chiribao M.L."/>
            <person name="Parodi-Talice A."/>
            <person name="Pita S."/>
            <person name="Rijo G."/>
            <person name="Alvarez-Valin F."/>
            <person name="Robello C."/>
        </authorList>
    </citation>
    <scope>NUCLEOTIDE SEQUENCE [LARGE SCALE GENOMIC DNA]</scope>
    <source>
        <strain evidence="3 4">Dm28c</strain>
    </source>
</reference>
<dbReference type="AlphaFoldDB" id="A0A2V2VQL2"/>
<evidence type="ECO:0000313" key="4">
    <source>
        <dbReference type="Proteomes" id="UP000246121"/>
    </source>
</evidence>
<dbReference type="VEuPathDB" id="TriTrypDB:C4B63_11g90"/>
<dbReference type="VEuPathDB" id="TriTrypDB:TcG_06071"/>
<gene>
    <name evidence="3" type="ORF">C4B63_11g90</name>
</gene>
<dbReference type="VEuPathDB" id="TriTrypDB:C3747_45g262"/>
<feature type="compositionally biased region" description="Low complexity" evidence="2">
    <location>
        <begin position="244"/>
        <end position="260"/>
    </location>
</feature>
<dbReference type="EMBL" id="PRFA01000011">
    <property type="protein sequence ID" value="PWU98719.1"/>
    <property type="molecule type" value="Genomic_DNA"/>
</dbReference>
<dbReference type="VEuPathDB" id="TriTrypDB:TcBrA4_0082790"/>
<accession>A0A2V2VQL2</accession>
<evidence type="ECO:0000313" key="3">
    <source>
        <dbReference type="EMBL" id="PWU98719.1"/>
    </source>
</evidence>
<sequence>MRFMEDRHLAKRLDETPWRKYIMPWKESEHDGGVRGGEINVSGGDGNKCVSSGGKDHLGGVGDLVRDGVQTVILGHGMAAITRVLFVPLSAETRRAAAEAVAARARAYQEDAKIYEKQYREFEHRRALLNSSSGTTLQKADDLLVLYPPRARKLVEGTQDTPHGAAIAASIGSVGQPDPSPWHGDREILRGIVGSTSAVMLEAVGTTSSLVTDEVVEVVADVEGQENQEGLQNVAVPLEDTSKSGTDVSCSSTTSTDMSVESAAEQNPNTSSEEVYHTTQQQ</sequence>
<feature type="region of interest" description="Disordered" evidence="2">
    <location>
        <begin position="239"/>
        <end position="282"/>
    </location>
</feature>
<dbReference type="VEuPathDB" id="TriTrypDB:TcCLB.510421.170"/>
<keyword evidence="1" id="KW-0175">Coiled coil</keyword>